<sequence length="114" mass="12835">MSTALRRGGSFLGMRFGTERGESLFGALLGCFPKYNFSPLPFIRVLRNGGAWNSGGRNGEGHRRGALRFLLIFLWPWKRPQRLHPLQKRFTGGLRAVGNDDLWGCADVLCDRNI</sequence>
<organism evidence="1 2">
    <name type="scientific">Macrosiphum euphorbiae</name>
    <name type="common">potato aphid</name>
    <dbReference type="NCBI Taxonomy" id="13131"/>
    <lineage>
        <taxon>Eukaryota</taxon>
        <taxon>Metazoa</taxon>
        <taxon>Ecdysozoa</taxon>
        <taxon>Arthropoda</taxon>
        <taxon>Hexapoda</taxon>
        <taxon>Insecta</taxon>
        <taxon>Pterygota</taxon>
        <taxon>Neoptera</taxon>
        <taxon>Paraneoptera</taxon>
        <taxon>Hemiptera</taxon>
        <taxon>Sternorrhyncha</taxon>
        <taxon>Aphidomorpha</taxon>
        <taxon>Aphidoidea</taxon>
        <taxon>Aphididae</taxon>
        <taxon>Macrosiphini</taxon>
        <taxon>Macrosiphum</taxon>
    </lineage>
</organism>
<name>A0AAV0Y7I1_9HEMI</name>
<dbReference type="AlphaFoldDB" id="A0AAV0Y7I1"/>
<gene>
    <name evidence="1" type="ORF">MEUPH1_LOCUS30217</name>
</gene>
<dbReference type="EMBL" id="CARXXK010001584">
    <property type="protein sequence ID" value="CAI6376889.1"/>
    <property type="molecule type" value="Genomic_DNA"/>
</dbReference>
<proteinExistence type="predicted"/>
<comment type="caution">
    <text evidence="1">The sequence shown here is derived from an EMBL/GenBank/DDBJ whole genome shotgun (WGS) entry which is preliminary data.</text>
</comment>
<evidence type="ECO:0000313" key="1">
    <source>
        <dbReference type="EMBL" id="CAI6376889.1"/>
    </source>
</evidence>
<accession>A0AAV0Y7I1</accession>
<dbReference type="Proteomes" id="UP001160148">
    <property type="component" value="Unassembled WGS sequence"/>
</dbReference>
<evidence type="ECO:0000313" key="2">
    <source>
        <dbReference type="Proteomes" id="UP001160148"/>
    </source>
</evidence>
<reference evidence="1 2" key="1">
    <citation type="submission" date="2023-01" db="EMBL/GenBank/DDBJ databases">
        <authorList>
            <person name="Whitehead M."/>
        </authorList>
    </citation>
    <scope>NUCLEOTIDE SEQUENCE [LARGE SCALE GENOMIC DNA]</scope>
</reference>
<keyword evidence="2" id="KW-1185">Reference proteome</keyword>
<protein>
    <submittedName>
        <fullName evidence="1">Uncharacterized protein</fullName>
    </submittedName>
</protein>